<sequence length="198" mass="23133">MDQNIEIEFKNLLTEKEYMDLFKGLNLKTQNIFSQENIYFDTINFDLKKKKLALRIRIKNTHAEITLKSPHKEHLLETNIAISLLEAQQIIKSNAYYTSDSIADILRSYGLDTNIPLKIFANLRTERIEQKNNNSIIVLDKNYYANQVDYELEVESSSAEEGNQLIDDLMKNYEIPKRKTPNKIMRAFNAIHSKDTEV</sequence>
<dbReference type="EMBL" id="FOSJ01000035">
    <property type="protein sequence ID" value="SFK44610.1"/>
    <property type="molecule type" value="Genomic_DNA"/>
</dbReference>
<dbReference type="SUPFAM" id="SSF55154">
    <property type="entry name" value="CYTH-like phosphatases"/>
    <property type="match status" value="1"/>
</dbReference>
<evidence type="ECO:0000259" key="1">
    <source>
        <dbReference type="PROSITE" id="PS51707"/>
    </source>
</evidence>
<organism evidence="2 3">
    <name type="scientific">Marinilactibacillus piezotolerans</name>
    <dbReference type="NCBI Taxonomy" id="258723"/>
    <lineage>
        <taxon>Bacteria</taxon>
        <taxon>Bacillati</taxon>
        <taxon>Bacillota</taxon>
        <taxon>Bacilli</taxon>
        <taxon>Lactobacillales</taxon>
        <taxon>Carnobacteriaceae</taxon>
        <taxon>Marinilactibacillus</taxon>
    </lineage>
</organism>
<protein>
    <submittedName>
        <fullName evidence="2">Uncharacterized protein YjbK</fullName>
    </submittedName>
</protein>
<dbReference type="SMART" id="SM01118">
    <property type="entry name" value="CYTH"/>
    <property type="match status" value="1"/>
</dbReference>
<reference evidence="3" key="1">
    <citation type="submission" date="2016-10" db="EMBL/GenBank/DDBJ databases">
        <authorList>
            <person name="Varghese N."/>
            <person name="Submissions S."/>
        </authorList>
    </citation>
    <scope>NUCLEOTIDE SEQUENCE [LARGE SCALE GENOMIC DNA]</scope>
    <source>
        <strain evidence="3">DSM 16108</strain>
    </source>
</reference>
<accession>A0A1I3ZKZ2</accession>
<dbReference type="InterPro" id="IPR033469">
    <property type="entry name" value="CYTH-like_dom_sf"/>
</dbReference>
<evidence type="ECO:0000313" key="2">
    <source>
        <dbReference type="EMBL" id="SFK44610.1"/>
    </source>
</evidence>
<dbReference type="PIRSF" id="PIRSF012526">
    <property type="entry name" value="CYTH_UCP012526"/>
    <property type="match status" value="1"/>
</dbReference>
<dbReference type="Pfam" id="PF01928">
    <property type="entry name" value="CYTH"/>
    <property type="match status" value="1"/>
</dbReference>
<feature type="domain" description="CYTH" evidence="1">
    <location>
        <begin position="4"/>
        <end position="194"/>
    </location>
</feature>
<dbReference type="CDD" id="cd07762">
    <property type="entry name" value="CYTH-like_Pase_1"/>
    <property type="match status" value="1"/>
</dbReference>
<name>A0A1I3ZKZ2_9LACT</name>
<dbReference type="InterPro" id="IPR023577">
    <property type="entry name" value="CYTH_domain"/>
</dbReference>
<keyword evidence="3" id="KW-1185">Reference proteome</keyword>
<dbReference type="Gene3D" id="2.40.320.10">
    <property type="entry name" value="Hypothetical Protein Pfu-838710-001"/>
    <property type="match status" value="1"/>
</dbReference>
<dbReference type="AlphaFoldDB" id="A0A1I3ZKZ2"/>
<dbReference type="InterPro" id="IPR009195">
    <property type="entry name" value="Uncharacterised_YjbK"/>
</dbReference>
<dbReference type="Proteomes" id="UP000199589">
    <property type="component" value="Unassembled WGS sequence"/>
</dbReference>
<dbReference type="RefSeq" id="WP_072694513.1">
    <property type="nucleotide sequence ID" value="NZ_FOSJ01000035.1"/>
</dbReference>
<dbReference type="PROSITE" id="PS51707">
    <property type="entry name" value="CYTH"/>
    <property type="match status" value="1"/>
</dbReference>
<proteinExistence type="predicted"/>
<gene>
    <name evidence="2" type="ORF">SAMN04488569_103512</name>
</gene>
<evidence type="ECO:0000313" key="3">
    <source>
        <dbReference type="Proteomes" id="UP000199589"/>
    </source>
</evidence>